<dbReference type="PANTHER" id="PTHR13943">
    <property type="entry name" value="HRAS-LIKE SUPPRESSOR - RELATED"/>
    <property type="match status" value="1"/>
</dbReference>
<dbReference type="InterPro" id="IPR007053">
    <property type="entry name" value="LRAT_dom"/>
</dbReference>
<feature type="non-terminal residue" evidence="6">
    <location>
        <position position="119"/>
    </location>
</feature>
<dbReference type="PANTHER" id="PTHR13943:SF77">
    <property type="entry name" value="LRAT DOMAIN-CONTAINING PROTEIN"/>
    <property type="match status" value="1"/>
</dbReference>
<evidence type="ECO:0000259" key="5">
    <source>
        <dbReference type="PROSITE" id="PS51934"/>
    </source>
</evidence>
<evidence type="ECO:0000313" key="6">
    <source>
        <dbReference type="EMBL" id="NXR24483.1"/>
    </source>
</evidence>
<protein>
    <submittedName>
        <fullName evidence="6">PA216 protein</fullName>
    </submittedName>
</protein>
<dbReference type="PROSITE" id="PS51934">
    <property type="entry name" value="LRAT"/>
    <property type="match status" value="1"/>
</dbReference>
<dbReference type="Pfam" id="PF04970">
    <property type="entry name" value="LRAT"/>
    <property type="match status" value="1"/>
</dbReference>
<comment type="caution">
    <text evidence="6">The sequence shown here is derived from an EMBL/GenBank/DDBJ whole genome shotgun (WGS) entry which is preliminary data.</text>
</comment>
<evidence type="ECO:0000313" key="7">
    <source>
        <dbReference type="Proteomes" id="UP000590623"/>
    </source>
</evidence>
<dbReference type="EMBL" id="VWYM01017250">
    <property type="protein sequence ID" value="NXR24483.1"/>
    <property type="molecule type" value="Genomic_DNA"/>
</dbReference>
<accession>A0A7L2JQS5</accession>
<dbReference type="GO" id="GO:0005737">
    <property type="term" value="C:cytoplasm"/>
    <property type="evidence" value="ECO:0007669"/>
    <property type="project" value="TreeGrafter"/>
</dbReference>
<dbReference type="AlphaFoldDB" id="A0A7L2JQS5"/>
<dbReference type="InterPro" id="IPR051496">
    <property type="entry name" value="H-rev107_PLA/AT"/>
</dbReference>
<keyword evidence="4" id="KW-0443">Lipid metabolism</keyword>
<comment type="similarity">
    <text evidence="1">Belongs to the H-rev107 family.</text>
</comment>
<name>A0A7L2JQS5_CINMU</name>
<dbReference type="OrthoDB" id="421951at2759"/>
<dbReference type="Gene3D" id="3.90.1720.10">
    <property type="entry name" value="endopeptidase domain like (from Nostoc punctiforme)"/>
    <property type="match status" value="1"/>
</dbReference>
<keyword evidence="3" id="KW-0378">Hydrolase</keyword>
<feature type="non-terminal residue" evidence="6">
    <location>
        <position position="1"/>
    </location>
</feature>
<sequence length="119" mass="13882">IIEIDRPYYQHWALYMGNGYVIHVTDKGDASILGSMASVQTPWPKVKKELLMKVAGCDKWRVNNTYDRNWSPRPVKEIIQVAEKYIDMEVHYAVNSINCEHFFIRLRYGLAVYVLVSDT</sequence>
<dbReference type="Proteomes" id="UP000590623">
    <property type="component" value="Unassembled WGS sequence"/>
</dbReference>
<gene>
    <name evidence="6" type="primary">Pla2g16_1</name>
    <name evidence="6" type="ORF">CINMEX_R15117</name>
</gene>
<evidence type="ECO:0000256" key="1">
    <source>
        <dbReference type="ARBA" id="ARBA00007824"/>
    </source>
</evidence>
<dbReference type="GO" id="GO:0004623">
    <property type="term" value="F:phospholipase A2 activity"/>
    <property type="evidence" value="ECO:0007669"/>
    <property type="project" value="TreeGrafter"/>
</dbReference>
<keyword evidence="7" id="KW-1185">Reference proteome</keyword>
<organism evidence="6 7">
    <name type="scientific">Cinclus mexicanus</name>
    <name type="common">American dipper</name>
    <dbReference type="NCBI Taxonomy" id="161649"/>
    <lineage>
        <taxon>Eukaryota</taxon>
        <taxon>Metazoa</taxon>
        <taxon>Chordata</taxon>
        <taxon>Craniata</taxon>
        <taxon>Vertebrata</taxon>
        <taxon>Euteleostomi</taxon>
        <taxon>Archelosauria</taxon>
        <taxon>Archosauria</taxon>
        <taxon>Dinosauria</taxon>
        <taxon>Saurischia</taxon>
        <taxon>Theropoda</taxon>
        <taxon>Coelurosauria</taxon>
        <taxon>Aves</taxon>
        <taxon>Neognathae</taxon>
        <taxon>Neoaves</taxon>
        <taxon>Telluraves</taxon>
        <taxon>Australaves</taxon>
        <taxon>Passeriformes</taxon>
        <taxon>Cinclidae</taxon>
        <taxon>Cinclus</taxon>
    </lineage>
</organism>
<reference evidence="6 7" key="1">
    <citation type="submission" date="2019-09" db="EMBL/GenBank/DDBJ databases">
        <title>Bird 10,000 Genomes (B10K) Project - Family phase.</title>
        <authorList>
            <person name="Zhang G."/>
        </authorList>
    </citation>
    <scope>NUCLEOTIDE SEQUENCE [LARGE SCALE GENOMIC DNA]</scope>
    <source>
        <strain evidence="6">B10K-DU-001-77</strain>
        <tissue evidence="6">Muscle</tissue>
    </source>
</reference>
<dbReference type="GO" id="GO:0016410">
    <property type="term" value="F:N-acyltransferase activity"/>
    <property type="evidence" value="ECO:0007669"/>
    <property type="project" value="TreeGrafter"/>
</dbReference>
<keyword evidence="2" id="KW-0808">Transferase</keyword>
<feature type="domain" description="LRAT" evidence="5">
    <location>
        <begin position="1"/>
        <end position="115"/>
    </location>
</feature>
<proteinExistence type="inferred from homology"/>
<dbReference type="GO" id="GO:0070292">
    <property type="term" value="P:N-acylphosphatidylethanolamine metabolic process"/>
    <property type="evidence" value="ECO:0007669"/>
    <property type="project" value="TreeGrafter"/>
</dbReference>
<evidence type="ECO:0000256" key="4">
    <source>
        <dbReference type="ARBA" id="ARBA00023098"/>
    </source>
</evidence>
<evidence type="ECO:0000256" key="2">
    <source>
        <dbReference type="ARBA" id="ARBA00022679"/>
    </source>
</evidence>
<evidence type="ECO:0000256" key="3">
    <source>
        <dbReference type="ARBA" id="ARBA00022801"/>
    </source>
</evidence>
<dbReference type="GO" id="GO:0008970">
    <property type="term" value="F:phospholipase A1 activity"/>
    <property type="evidence" value="ECO:0007669"/>
    <property type="project" value="TreeGrafter"/>
</dbReference>